<proteinExistence type="predicted"/>
<evidence type="ECO:0000313" key="2">
    <source>
        <dbReference type="EMBL" id="PTN76508.1"/>
    </source>
</evidence>
<dbReference type="Proteomes" id="UP000244140">
    <property type="component" value="Unassembled WGS sequence"/>
</dbReference>
<evidence type="ECO:0000313" key="3">
    <source>
        <dbReference type="EMBL" id="STP63444.1"/>
    </source>
</evidence>
<reference evidence="2 4" key="1">
    <citation type="submission" date="2018-04" db="EMBL/GenBank/DDBJ databases">
        <authorList>
            <person name="Van Tyne D."/>
        </authorList>
    </citation>
    <scope>NUCLEOTIDE SEQUENCE [LARGE SCALE GENOMIC DNA]</scope>
    <source>
        <strain evidence="2 4">B2535</strain>
    </source>
</reference>
<gene>
    <name evidence="2" type="ORF">DAI13_01560</name>
    <name evidence="3" type="ORF">NCTC13379_00259</name>
</gene>
<organism evidence="2 4">
    <name type="scientific">Enterococcus faecalis</name>
    <name type="common">Streptococcus faecalis</name>
    <dbReference type="NCBI Taxonomy" id="1351"/>
    <lineage>
        <taxon>Bacteria</taxon>
        <taxon>Bacillati</taxon>
        <taxon>Bacillota</taxon>
        <taxon>Bacilli</taxon>
        <taxon>Lactobacillales</taxon>
        <taxon>Enterococcaceae</taxon>
        <taxon>Enterococcus</taxon>
    </lineage>
</organism>
<keyword evidence="1" id="KW-1133">Transmembrane helix</keyword>
<reference evidence="3 5" key="2">
    <citation type="submission" date="2018-06" db="EMBL/GenBank/DDBJ databases">
        <authorList>
            <consortium name="Pathogen Informatics"/>
            <person name="Doyle S."/>
        </authorList>
    </citation>
    <scope>NUCLEOTIDE SEQUENCE [LARGE SCALE GENOMIC DNA]</scope>
    <source>
        <strain evidence="3 5">NCTC13379</strain>
    </source>
</reference>
<keyword evidence="1" id="KW-0472">Membrane</keyword>
<accession>A0A855UEU2</accession>
<evidence type="ECO:0000256" key="1">
    <source>
        <dbReference type="SAM" id="Phobius"/>
    </source>
</evidence>
<dbReference type="AlphaFoldDB" id="A0A855UEU2"/>
<protein>
    <submittedName>
        <fullName evidence="2">Uncharacterized protein</fullName>
    </submittedName>
</protein>
<sequence>MDKLISFWLCLGLAMMIYKVSEWIISILAKIPYDVRFILLSALLTLILYKNVQVTVNSESDEQEGR</sequence>
<dbReference type="EMBL" id="PZZH01000001">
    <property type="protein sequence ID" value="PTN76508.1"/>
    <property type="molecule type" value="Genomic_DNA"/>
</dbReference>
<comment type="caution">
    <text evidence="2">The sequence shown here is derived from an EMBL/GenBank/DDBJ whole genome shotgun (WGS) entry which is preliminary data.</text>
</comment>
<name>A0A855UEU2_ENTFL</name>
<dbReference type="EMBL" id="UGIX01000001">
    <property type="protein sequence ID" value="STP63444.1"/>
    <property type="molecule type" value="Genomic_DNA"/>
</dbReference>
<evidence type="ECO:0000313" key="5">
    <source>
        <dbReference type="Proteomes" id="UP000254396"/>
    </source>
</evidence>
<feature type="transmembrane region" description="Helical" evidence="1">
    <location>
        <begin position="6"/>
        <end position="25"/>
    </location>
</feature>
<dbReference type="Proteomes" id="UP000254396">
    <property type="component" value="Unassembled WGS sequence"/>
</dbReference>
<keyword evidence="1" id="KW-0812">Transmembrane</keyword>
<evidence type="ECO:0000313" key="4">
    <source>
        <dbReference type="Proteomes" id="UP000244140"/>
    </source>
</evidence>